<dbReference type="Pfam" id="PF00588">
    <property type="entry name" value="SpoU_methylase"/>
    <property type="match status" value="1"/>
</dbReference>
<dbReference type="SUPFAM" id="SSF55315">
    <property type="entry name" value="L30e-like"/>
    <property type="match status" value="1"/>
</dbReference>
<gene>
    <name evidence="5" type="primary">rlmB</name>
    <name evidence="5" type="ORF">WG617_00145</name>
</gene>
<dbReference type="Gene3D" id="3.40.1280.10">
    <property type="match status" value="1"/>
</dbReference>
<dbReference type="InterPro" id="IPR001537">
    <property type="entry name" value="SpoU_MeTrfase"/>
</dbReference>
<protein>
    <submittedName>
        <fullName evidence="5">23S rRNA (Guanosine(2251)-2'-O)-methyltransferase RlmB</fullName>
    </submittedName>
</protein>
<dbReference type="Pfam" id="PF08032">
    <property type="entry name" value="SpoU_sub_bind"/>
    <property type="match status" value="1"/>
</dbReference>
<feature type="domain" description="RNA 2-O ribose methyltransferase substrate binding" evidence="4">
    <location>
        <begin position="5"/>
        <end position="73"/>
    </location>
</feature>
<name>A0ABZ2RXN7_9BACT</name>
<sequence length="232" mass="25873">MKELYLCGRNSVIDAIKSNLQIKEIYTISKSHADKLKEFSNYKIVVKDAKFFDDFSNENHQGYIAVLKNFPIYDLDTIKRDCPQNILILDHIQDPHNLGAIIRTTNAAGIKHLIIPVDRAADITPTTLKISSGGFVGLKIIKVKSIVATIEKLKKWGFWIYASTLASNSVPYNKIEYNKPTCLIVGNEETGISKSVENAADQLIYIEQKGSVQSLNASVATGILLFELIKND</sequence>
<dbReference type="NCBIfam" id="TIGR00186">
    <property type="entry name" value="rRNA_methyl_3"/>
    <property type="match status" value="1"/>
</dbReference>
<dbReference type="InterPro" id="IPR004441">
    <property type="entry name" value="rRNA_MeTrfase_TrmH"/>
</dbReference>
<comment type="similarity">
    <text evidence="1">Belongs to the class IV-like SAM-binding methyltransferase superfamily. RNA methyltransferase TrmH family.</text>
</comment>
<keyword evidence="2" id="KW-0489">Methyltransferase</keyword>
<proteinExistence type="inferred from homology"/>
<dbReference type="Proteomes" id="UP001477443">
    <property type="component" value="Chromosome"/>
</dbReference>
<keyword evidence="6" id="KW-1185">Reference proteome</keyword>
<dbReference type="InterPro" id="IPR029064">
    <property type="entry name" value="Ribosomal_eL30-like_sf"/>
</dbReference>
<accession>A0ABZ2RXN7</accession>
<keyword evidence="3" id="KW-0808">Transferase</keyword>
<evidence type="ECO:0000256" key="2">
    <source>
        <dbReference type="ARBA" id="ARBA00022603"/>
    </source>
</evidence>
<dbReference type="InterPro" id="IPR029026">
    <property type="entry name" value="tRNA_m1G_MTases_N"/>
</dbReference>
<dbReference type="InterPro" id="IPR029028">
    <property type="entry name" value="Alpha/beta_knot_MTases"/>
</dbReference>
<dbReference type="CDD" id="cd18103">
    <property type="entry name" value="SpoU-like_RlmB"/>
    <property type="match status" value="1"/>
</dbReference>
<dbReference type="RefSeq" id="WP_338822653.1">
    <property type="nucleotide sequence ID" value="NZ_CP148067.1"/>
</dbReference>
<organism evidence="5 6">
    <name type="scientific">Mycoplasmopsis felifaucium</name>
    <dbReference type="NCBI Taxonomy" id="35768"/>
    <lineage>
        <taxon>Bacteria</taxon>
        <taxon>Bacillati</taxon>
        <taxon>Mycoplasmatota</taxon>
        <taxon>Mycoplasmoidales</taxon>
        <taxon>Metamycoplasmataceae</taxon>
        <taxon>Mycoplasmopsis</taxon>
    </lineage>
</organism>
<evidence type="ECO:0000259" key="4">
    <source>
        <dbReference type="SMART" id="SM00967"/>
    </source>
</evidence>
<evidence type="ECO:0000256" key="1">
    <source>
        <dbReference type="ARBA" id="ARBA00007228"/>
    </source>
</evidence>
<reference evidence="5" key="1">
    <citation type="submission" date="2024-03" db="EMBL/GenBank/DDBJ databases">
        <title>Complete genome sequence of Mycoplasma felifaucium Z921 isolated from the trachea of a cheetah.</title>
        <authorList>
            <person name="Spergser J."/>
        </authorList>
    </citation>
    <scope>NUCLEOTIDE SEQUENCE [LARGE SCALE GENOMIC DNA]</scope>
    <source>
        <strain evidence="5">Z921</strain>
    </source>
</reference>
<evidence type="ECO:0000313" key="5">
    <source>
        <dbReference type="EMBL" id="WXL29059.1"/>
    </source>
</evidence>
<dbReference type="SMART" id="SM00967">
    <property type="entry name" value="SpoU_sub_bind"/>
    <property type="match status" value="1"/>
</dbReference>
<evidence type="ECO:0000313" key="6">
    <source>
        <dbReference type="Proteomes" id="UP001477443"/>
    </source>
</evidence>
<dbReference type="PANTHER" id="PTHR46429:SF1">
    <property type="entry name" value="23S RRNA (GUANOSINE-2'-O-)-METHYLTRANSFERASE RLMB"/>
    <property type="match status" value="1"/>
</dbReference>
<evidence type="ECO:0000256" key="3">
    <source>
        <dbReference type="ARBA" id="ARBA00022679"/>
    </source>
</evidence>
<dbReference type="PANTHER" id="PTHR46429">
    <property type="entry name" value="23S RRNA (GUANOSINE-2'-O-)-METHYLTRANSFERASE RLMB"/>
    <property type="match status" value="1"/>
</dbReference>
<dbReference type="EMBL" id="CP148067">
    <property type="protein sequence ID" value="WXL29059.1"/>
    <property type="molecule type" value="Genomic_DNA"/>
</dbReference>
<dbReference type="SUPFAM" id="SSF75217">
    <property type="entry name" value="alpha/beta knot"/>
    <property type="match status" value="1"/>
</dbReference>
<dbReference type="InterPro" id="IPR013123">
    <property type="entry name" value="SpoU_subst-bd"/>
</dbReference>